<dbReference type="AlphaFoldDB" id="A0A6G0TC31"/>
<organism evidence="2 3">
    <name type="scientific">Aphis glycines</name>
    <name type="common">Soybean aphid</name>
    <dbReference type="NCBI Taxonomy" id="307491"/>
    <lineage>
        <taxon>Eukaryota</taxon>
        <taxon>Metazoa</taxon>
        <taxon>Ecdysozoa</taxon>
        <taxon>Arthropoda</taxon>
        <taxon>Hexapoda</taxon>
        <taxon>Insecta</taxon>
        <taxon>Pterygota</taxon>
        <taxon>Neoptera</taxon>
        <taxon>Paraneoptera</taxon>
        <taxon>Hemiptera</taxon>
        <taxon>Sternorrhyncha</taxon>
        <taxon>Aphidomorpha</taxon>
        <taxon>Aphidoidea</taxon>
        <taxon>Aphididae</taxon>
        <taxon>Aphidini</taxon>
        <taxon>Aphis</taxon>
        <taxon>Aphis</taxon>
    </lineage>
</organism>
<dbReference type="Gene3D" id="3.30.2010.30">
    <property type="match status" value="1"/>
</dbReference>
<keyword evidence="3" id="KW-1185">Reference proteome</keyword>
<reference evidence="2 3" key="1">
    <citation type="submission" date="2019-08" db="EMBL/GenBank/DDBJ databases">
        <title>The genome of the soybean aphid Biotype 1, its phylome, world population structure and adaptation to the North American continent.</title>
        <authorList>
            <person name="Giordano R."/>
            <person name="Donthu R.K."/>
            <person name="Hernandez A.G."/>
            <person name="Wright C.L."/>
            <person name="Zimin A.V."/>
        </authorList>
    </citation>
    <scope>NUCLEOTIDE SEQUENCE [LARGE SCALE GENOMIC DNA]</scope>
    <source>
        <tissue evidence="2">Whole aphids</tissue>
    </source>
</reference>
<dbReference type="GO" id="GO:0005829">
    <property type="term" value="C:cytosol"/>
    <property type="evidence" value="ECO:0007669"/>
    <property type="project" value="TreeGrafter"/>
</dbReference>
<dbReference type="PANTHER" id="PTHR45726">
    <property type="entry name" value="LEUKOTRIENE A-4 HYDROLASE"/>
    <property type="match status" value="1"/>
</dbReference>
<feature type="transmembrane region" description="Helical" evidence="1">
    <location>
        <begin position="85"/>
        <end position="105"/>
    </location>
</feature>
<dbReference type="SUPFAM" id="SSF55486">
    <property type="entry name" value="Metalloproteases ('zincins'), catalytic domain"/>
    <property type="match status" value="1"/>
</dbReference>
<dbReference type="InterPro" id="IPR042097">
    <property type="entry name" value="Aminopeptidase_N-like_N_sf"/>
</dbReference>
<evidence type="ECO:0000313" key="2">
    <source>
        <dbReference type="EMBL" id="KAE9530496.1"/>
    </source>
</evidence>
<name>A0A6G0TC31_APHGL</name>
<evidence type="ECO:0000313" key="3">
    <source>
        <dbReference type="Proteomes" id="UP000475862"/>
    </source>
</evidence>
<gene>
    <name evidence="2" type="ORF">AGLY_010958</name>
</gene>
<keyword evidence="1" id="KW-0472">Membrane</keyword>
<keyword evidence="1" id="KW-0812">Transmembrane</keyword>
<sequence>MYWCVEIRHLTVDKTNRLMTLHGSTASLIFIFQHLLMHNPCYFVKILLSTKSTFSAKITALKSLTVLMSAVPLEVIDDGDTHTFLIQQIVPVQLYLIALAIGILASKTLSPVSKLWFEPEEIDKNIYEFEQTPELLKIVESVCSPFVRKMYDLLVMLSSFPFGGMEKLFLTLVTSTLLESCKCCGL</sequence>
<keyword evidence="1" id="KW-1133">Transmembrane helix</keyword>
<protein>
    <submittedName>
        <fullName evidence="2">Uncharacterized protein</fullName>
    </submittedName>
</protein>
<dbReference type="GO" id="GO:0043171">
    <property type="term" value="P:peptide catabolic process"/>
    <property type="evidence" value="ECO:0007669"/>
    <property type="project" value="TreeGrafter"/>
</dbReference>
<dbReference type="Gene3D" id="2.60.40.1730">
    <property type="entry name" value="tricorn interacting facor f3 domain"/>
    <property type="match status" value="1"/>
</dbReference>
<accession>A0A6G0TC31</accession>
<evidence type="ECO:0000256" key="1">
    <source>
        <dbReference type="SAM" id="Phobius"/>
    </source>
</evidence>
<feature type="transmembrane region" description="Helical" evidence="1">
    <location>
        <begin position="20"/>
        <end position="42"/>
    </location>
</feature>
<dbReference type="GO" id="GO:0004301">
    <property type="term" value="F:epoxide hydrolase activity"/>
    <property type="evidence" value="ECO:0007669"/>
    <property type="project" value="TreeGrafter"/>
</dbReference>
<dbReference type="InterPro" id="IPR034015">
    <property type="entry name" value="M1_LTA4H"/>
</dbReference>
<dbReference type="SUPFAM" id="SSF63737">
    <property type="entry name" value="Leukotriene A4 hydrolase N-terminal domain"/>
    <property type="match status" value="1"/>
</dbReference>
<dbReference type="PANTHER" id="PTHR45726:SF3">
    <property type="entry name" value="LEUKOTRIENE A-4 HYDROLASE"/>
    <property type="match status" value="1"/>
</dbReference>
<dbReference type="OrthoDB" id="79562at2759"/>
<dbReference type="GO" id="GO:0004177">
    <property type="term" value="F:aminopeptidase activity"/>
    <property type="evidence" value="ECO:0007669"/>
    <property type="project" value="TreeGrafter"/>
</dbReference>
<proteinExistence type="predicted"/>
<comment type="caution">
    <text evidence="2">The sequence shown here is derived from an EMBL/GenBank/DDBJ whole genome shotgun (WGS) entry which is preliminary data.</text>
</comment>
<dbReference type="EMBL" id="VYZN01000042">
    <property type="protein sequence ID" value="KAE9530496.1"/>
    <property type="molecule type" value="Genomic_DNA"/>
</dbReference>
<dbReference type="Proteomes" id="UP000475862">
    <property type="component" value="Unassembled WGS sequence"/>
</dbReference>